<dbReference type="CDD" id="cd20175">
    <property type="entry name" value="ThyX"/>
    <property type="match status" value="1"/>
</dbReference>
<dbReference type="GO" id="GO:0050660">
    <property type="term" value="F:flavin adenine dinucleotide binding"/>
    <property type="evidence" value="ECO:0007669"/>
    <property type="project" value="InterPro"/>
</dbReference>
<dbReference type="PROSITE" id="PS51331">
    <property type="entry name" value="THYX"/>
    <property type="match status" value="1"/>
</dbReference>
<dbReference type="RefSeq" id="YP_010658844.1">
    <property type="nucleotide sequence ID" value="NC_070861.1"/>
</dbReference>
<accession>A0AAE7WFI0</accession>
<dbReference type="InterPro" id="IPR036098">
    <property type="entry name" value="Thymidylate_synthase_ThyX_sf"/>
</dbReference>
<protein>
    <submittedName>
        <fullName evidence="1">Thymidylate synthase</fullName>
        <ecNumber evidence="1">2.1.1.148</ecNumber>
    </submittedName>
</protein>
<dbReference type="GO" id="GO:0032259">
    <property type="term" value="P:methylation"/>
    <property type="evidence" value="ECO:0007669"/>
    <property type="project" value="UniProtKB-KW"/>
</dbReference>
<dbReference type="Proteomes" id="UP000828444">
    <property type="component" value="Segment"/>
</dbReference>
<dbReference type="GO" id="GO:0050797">
    <property type="term" value="F:thymidylate synthase (FAD) activity"/>
    <property type="evidence" value="ECO:0007669"/>
    <property type="project" value="UniProtKB-EC"/>
</dbReference>
<dbReference type="PANTHER" id="PTHR34934:SF1">
    <property type="entry name" value="FLAVIN-DEPENDENT THYMIDYLATE SYNTHASE"/>
    <property type="match status" value="1"/>
</dbReference>
<dbReference type="GO" id="GO:0006231">
    <property type="term" value="P:dTMP biosynthetic process"/>
    <property type="evidence" value="ECO:0007669"/>
    <property type="project" value="InterPro"/>
</dbReference>
<name>A0AAE7WFI0_9CAUD</name>
<dbReference type="Gene3D" id="3.30.1360.170">
    <property type="match status" value="1"/>
</dbReference>
<keyword evidence="1" id="KW-0808">Transferase</keyword>
<organism evidence="1 2">
    <name type="scientific">Kosakonia phage Kc283</name>
    <dbReference type="NCBI Taxonomy" id="2863195"/>
    <lineage>
        <taxon>Viruses</taxon>
        <taxon>Duplodnaviria</taxon>
        <taxon>Heunggongvirae</taxon>
        <taxon>Uroviricota</taxon>
        <taxon>Caudoviricetes</taxon>
        <taxon>Schitoviridae</taxon>
        <taxon>Cbunavirus</taxon>
        <taxon>Cbunavirus Kc283</taxon>
    </lineage>
</organism>
<dbReference type="InterPro" id="IPR003669">
    <property type="entry name" value="Thymidylate_synthase_ThyX"/>
</dbReference>
<keyword evidence="2" id="KW-1185">Reference proteome</keyword>
<dbReference type="GO" id="GO:0004799">
    <property type="term" value="F:thymidylate synthase activity"/>
    <property type="evidence" value="ECO:0007669"/>
    <property type="project" value="TreeGrafter"/>
</dbReference>
<sequence length="258" mass="29148">MSQQSAIYVDHMGTDKSVVNAARLSFGVGHETSGELTKKDIGLINFLAFGLKSDERASILAEIRDGVKNIYSEEFDGQSDEYALELYNQIRHQATHWTPFAHTAISISMKAPIPIRTQCFKHKQGLVENEESRRYITSTPEIFIPEFREKPEGSIKQGSGGKHEAADYWKHQYIAQTNQAVALYERMLADDVAPEQARMVLPQGAMVNWLWTGNLFAFANFYNKRSDPHAQGENQELAELVKAIVEPLFPVSWDALTR</sequence>
<dbReference type="Pfam" id="PF02511">
    <property type="entry name" value="Thy1"/>
    <property type="match status" value="1"/>
</dbReference>
<keyword evidence="1" id="KW-0489">Methyltransferase</keyword>
<dbReference type="SUPFAM" id="SSF69796">
    <property type="entry name" value="Thymidylate synthase-complementing protein Thy1"/>
    <property type="match status" value="1"/>
</dbReference>
<dbReference type="EC" id="2.1.1.148" evidence="1"/>
<evidence type="ECO:0000313" key="2">
    <source>
        <dbReference type="Proteomes" id="UP000828444"/>
    </source>
</evidence>
<evidence type="ECO:0000313" key="1">
    <source>
        <dbReference type="EMBL" id="QYN79857.1"/>
    </source>
</evidence>
<dbReference type="NCBIfam" id="TIGR02170">
    <property type="entry name" value="thyX"/>
    <property type="match status" value="1"/>
</dbReference>
<dbReference type="KEGG" id="vg:77934806"/>
<dbReference type="GO" id="GO:0070402">
    <property type="term" value="F:NADPH binding"/>
    <property type="evidence" value="ECO:0007669"/>
    <property type="project" value="TreeGrafter"/>
</dbReference>
<reference evidence="1" key="1">
    <citation type="journal article" date="2021" name="Viruses">
        <title>Novel Viruses That Lyse Plant and Human Strains of Kosakonia cowanii.</title>
        <authorList>
            <person name="Petrzik K."/>
            <person name="Brazdova S."/>
            <person name="Krawczyk K."/>
        </authorList>
    </citation>
    <scope>NUCLEOTIDE SEQUENCE</scope>
</reference>
<proteinExistence type="predicted"/>
<dbReference type="EMBL" id="MZ348421">
    <property type="protein sequence ID" value="QYN79857.1"/>
    <property type="molecule type" value="Genomic_DNA"/>
</dbReference>
<dbReference type="PANTHER" id="PTHR34934">
    <property type="entry name" value="FLAVIN-DEPENDENT THYMIDYLATE SYNTHASE"/>
    <property type="match status" value="1"/>
</dbReference>
<dbReference type="GeneID" id="77934806"/>